<sequence length="129" mass="13759">MKYSYTYSGSQAAFVFSGLAVLPAGIPTLVEEDKHKQLSKNKFAKHLMDTGELDVQEIDEPVEPKSTVKTGGRGNGGKGKPNDAAGDQTKGTDEAALAAVKAELTALEVMFSSDETLEQLQAKIDQAKE</sequence>
<dbReference type="Proteomes" id="UP000679388">
    <property type="component" value="Chromosome"/>
</dbReference>
<evidence type="ECO:0000313" key="4">
    <source>
        <dbReference type="Proteomes" id="UP000679388"/>
    </source>
</evidence>
<organism evidence="3 4">
    <name type="scientific">Acinetobacter junii</name>
    <dbReference type="NCBI Taxonomy" id="40215"/>
    <lineage>
        <taxon>Bacteria</taxon>
        <taxon>Pseudomonadati</taxon>
        <taxon>Pseudomonadota</taxon>
        <taxon>Gammaproteobacteria</taxon>
        <taxon>Moraxellales</taxon>
        <taxon>Moraxellaceae</taxon>
        <taxon>Acinetobacter</taxon>
    </lineage>
</organism>
<dbReference type="RefSeq" id="WP_212638457.1">
    <property type="nucleotide sequence ID" value="NZ_CP059558.1"/>
</dbReference>
<keyword evidence="2" id="KW-1133">Transmembrane helix</keyword>
<proteinExistence type="predicted"/>
<feature type="region of interest" description="Disordered" evidence="1">
    <location>
        <begin position="52"/>
        <end position="91"/>
    </location>
</feature>
<dbReference type="GeneID" id="70092868"/>
<evidence type="ECO:0000256" key="2">
    <source>
        <dbReference type="SAM" id="Phobius"/>
    </source>
</evidence>
<dbReference type="EMBL" id="CP059558">
    <property type="protein sequence ID" value="QUY35627.1"/>
    <property type="molecule type" value="Genomic_DNA"/>
</dbReference>
<reference evidence="3" key="1">
    <citation type="submission" date="2020-07" db="EMBL/GenBank/DDBJ databases">
        <title>Acinetobacter junii strain YR7 chromosome and plasmid pNDM-YR7.</title>
        <authorList>
            <person name="Tang B."/>
        </authorList>
    </citation>
    <scope>NUCLEOTIDE SEQUENCE</scope>
    <source>
        <strain evidence="3">YR7</strain>
    </source>
</reference>
<accession>A0AAX1MGH6</accession>
<dbReference type="AlphaFoldDB" id="A0AAX1MGH6"/>
<evidence type="ECO:0000256" key="1">
    <source>
        <dbReference type="SAM" id="MobiDB-lite"/>
    </source>
</evidence>
<evidence type="ECO:0000313" key="3">
    <source>
        <dbReference type="EMBL" id="QUY35627.1"/>
    </source>
</evidence>
<feature type="compositionally biased region" description="Acidic residues" evidence="1">
    <location>
        <begin position="52"/>
        <end position="61"/>
    </location>
</feature>
<keyword evidence="2" id="KW-0812">Transmembrane</keyword>
<protein>
    <submittedName>
        <fullName evidence="3">Uncharacterized protein</fullName>
    </submittedName>
</protein>
<name>A0AAX1MGH6_ACIJU</name>
<gene>
    <name evidence="3" type="ORF">H2677_10090</name>
</gene>
<feature type="transmembrane region" description="Helical" evidence="2">
    <location>
        <begin position="12"/>
        <end position="30"/>
    </location>
</feature>
<keyword evidence="2" id="KW-0472">Membrane</keyword>